<reference evidence="4" key="1">
    <citation type="submission" date="2022-01" db="EMBL/GenBank/DDBJ databases">
        <title>Collection of gut derived symbiotic bacterial strains cultured from healthy donors.</title>
        <authorList>
            <person name="Lin H."/>
            <person name="Kohout C."/>
            <person name="Waligurski E."/>
            <person name="Pamer E.G."/>
        </authorList>
    </citation>
    <scope>NUCLEOTIDE SEQUENCE</scope>
    <source>
        <strain evidence="4">DFI.7.46</strain>
    </source>
</reference>
<dbReference type="InterPro" id="IPR015854">
    <property type="entry name" value="ABC_transpr_LolD-like"/>
</dbReference>
<accession>A0AAJ1BDB6</accession>
<evidence type="ECO:0000256" key="2">
    <source>
        <dbReference type="ARBA" id="ARBA00022840"/>
    </source>
</evidence>
<feature type="domain" description="ABC transporter" evidence="3">
    <location>
        <begin position="5"/>
        <end position="228"/>
    </location>
</feature>
<protein>
    <submittedName>
        <fullName evidence="4">ATP-binding cassette domain-containing protein</fullName>
    </submittedName>
</protein>
<dbReference type="Pfam" id="PF00005">
    <property type="entry name" value="ABC_tran"/>
    <property type="match status" value="1"/>
</dbReference>
<keyword evidence="2 4" id="KW-0067">ATP-binding</keyword>
<dbReference type="Gene3D" id="3.40.50.300">
    <property type="entry name" value="P-loop containing nucleotide triphosphate hydrolases"/>
    <property type="match status" value="1"/>
</dbReference>
<dbReference type="PROSITE" id="PS00211">
    <property type="entry name" value="ABC_TRANSPORTER_1"/>
    <property type="match status" value="1"/>
</dbReference>
<evidence type="ECO:0000259" key="3">
    <source>
        <dbReference type="PROSITE" id="PS50893"/>
    </source>
</evidence>
<dbReference type="GO" id="GO:0005524">
    <property type="term" value="F:ATP binding"/>
    <property type="evidence" value="ECO:0007669"/>
    <property type="project" value="UniProtKB-KW"/>
</dbReference>
<dbReference type="GO" id="GO:0005886">
    <property type="term" value="C:plasma membrane"/>
    <property type="evidence" value="ECO:0007669"/>
    <property type="project" value="TreeGrafter"/>
</dbReference>
<evidence type="ECO:0000313" key="4">
    <source>
        <dbReference type="EMBL" id="MCG4618631.1"/>
    </source>
</evidence>
<gene>
    <name evidence="4" type="ORF">L0M99_09040</name>
</gene>
<dbReference type="InterPro" id="IPR027417">
    <property type="entry name" value="P-loop_NTPase"/>
</dbReference>
<proteinExistence type="predicted"/>
<dbReference type="InterPro" id="IPR017871">
    <property type="entry name" value="ABC_transporter-like_CS"/>
</dbReference>
<dbReference type="GO" id="GO:0022857">
    <property type="term" value="F:transmembrane transporter activity"/>
    <property type="evidence" value="ECO:0007669"/>
    <property type="project" value="TreeGrafter"/>
</dbReference>
<dbReference type="AlphaFoldDB" id="A0AAJ1BDB6"/>
<dbReference type="Proteomes" id="UP001200537">
    <property type="component" value="Unassembled WGS sequence"/>
</dbReference>
<keyword evidence="1" id="KW-0547">Nucleotide-binding</keyword>
<dbReference type="SUPFAM" id="SSF52540">
    <property type="entry name" value="P-loop containing nucleoside triphosphate hydrolases"/>
    <property type="match status" value="1"/>
</dbReference>
<organism evidence="4 5">
    <name type="scientific">Varibaculum cambriense</name>
    <dbReference type="NCBI Taxonomy" id="184870"/>
    <lineage>
        <taxon>Bacteria</taxon>
        <taxon>Bacillati</taxon>
        <taxon>Actinomycetota</taxon>
        <taxon>Actinomycetes</taxon>
        <taxon>Actinomycetales</taxon>
        <taxon>Actinomycetaceae</taxon>
        <taxon>Varibaculum</taxon>
    </lineage>
</organism>
<dbReference type="InterPro" id="IPR003593">
    <property type="entry name" value="AAA+_ATPase"/>
</dbReference>
<evidence type="ECO:0000256" key="1">
    <source>
        <dbReference type="ARBA" id="ARBA00022741"/>
    </source>
</evidence>
<dbReference type="EMBL" id="JAKNHJ010000020">
    <property type="protein sequence ID" value="MCG4618631.1"/>
    <property type="molecule type" value="Genomic_DNA"/>
</dbReference>
<dbReference type="PROSITE" id="PS50893">
    <property type="entry name" value="ABC_TRANSPORTER_2"/>
    <property type="match status" value="1"/>
</dbReference>
<dbReference type="PANTHER" id="PTHR24220">
    <property type="entry name" value="IMPORT ATP-BINDING PROTEIN"/>
    <property type="match status" value="1"/>
</dbReference>
<comment type="caution">
    <text evidence="4">The sequence shown here is derived from an EMBL/GenBank/DDBJ whole genome shotgun (WGS) entry which is preliminary data.</text>
</comment>
<dbReference type="GO" id="GO:0016887">
    <property type="term" value="F:ATP hydrolysis activity"/>
    <property type="evidence" value="ECO:0007669"/>
    <property type="project" value="InterPro"/>
</dbReference>
<evidence type="ECO:0000313" key="5">
    <source>
        <dbReference type="Proteomes" id="UP001200537"/>
    </source>
</evidence>
<dbReference type="SMART" id="SM00382">
    <property type="entry name" value="AAA"/>
    <property type="match status" value="1"/>
</dbReference>
<name>A0AAJ1BDB6_9ACTO</name>
<sequence length="229" mass="25088">MNTMISCSEVSFKFPGARVDRVIFDEMTASFDTGMFHAVMGPSGSGKTTLLSLLDGSLAPDYGTIMLAGRPVESYSRRELRSRLLARIYQDYRLVSFLSAVDNVRLAQQAAGSLRSHPLLALEYLERLGVKDLAEYPVDNLSGGEAQRVAIARALINSPQVLLADEPTGALDEKNSHEIGILLRELSHELNVCLVVVTHDPALAALADRVVEVNDYRLREKQLAPATAY</sequence>
<dbReference type="InterPro" id="IPR003439">
    <property type="entry name" value="ABC_transporter-like_ATP-bd"/>
</dbReference>
<dbReference type="RefSeq" id="WP_024058429.1">
    <property type="nucleotide sequence ID" value="NZ_JAGZVZ010000008.1"/>
</dbReference>